<comment type="subcellular location">
    <subcellularLocation>
        <location evidence="1">Membrane</location>
        <topology evidence="1">Multi-pass membrane protein</topology>
    </subcellularLocation>
</comment>
<evidence type="ECO:0000256" key="2">
    <source>
        <dbReference type="ARBA" id="ARBA00006739"/>
    </source>
</evidence>
<dbReference type="CDD" id="cd06442">
    <property type="entry name" value="DPM1_like"/>
    <property type="match status" value="1"/>
</dbReference>
<evidence type="ECO:0000256" key="1">
    <source>
        <dbReference type="ARBA" id="ARBA00004141"/>
    </source>
</evidence>
<dbReference type="GO" id="GO:0009247">
    <property type="term" value="P:glycolipid biosynthetic process"/>
    <property type="evidence" value="ECO:0007669"/>
    <property type="project" value="TreeGrafter"/>
</dbReference>
<evidence type="ECO:0000256" key="6">
    <source>
        <dbReference type="ARBA" id="ARBA00022989"/>
    </source>
</evidence>
<dbReference type="InterPro" id="IPR001173">
    <property type="entry name" value="Glyco_trans_2-like"/>
</dbReference>
<dbReference type="GO" id="GO:0000271">
    <property type="term" value="P:polysaccharide biosynthetic process"/>
    <property type="evidence" value="ECO:0007669"/>
    <property type="project" value="InterPro"/>
</dbReference>
<evidence type="ECO:0000313" key="12">
    <source>
        <dbReference type="Proteomes" id="UP000321058"/>
    </source>
</evidence>
<gene>
    <name evidence="11" type="ORF">RSO01_14820</name>
</gene>
<feature type="transmembrane region" description="Helical" evidence="8">
    <location>
        <begin position="264"/>
        <end position="284"/>
    </location>
</feature>
<protein>
    <submittedName>
        <fullName evidence="11">Dolichol monophosphate mannose synthase</fullName>
    </submittedName>
</protein>
<dbReference type="Pfam" id="PF00535">
    <property type="entry name" value="Glycos_transf_2"/>
    <property type="match status" value="1"/>
</dbReference>
<dbReference type="GO" id="GO:0004582">
    <property type="term" value="F:dolichyl-phosphate beta-D-mannosyltransferase activity"/>
    <property type="evidence" value="ECO:0007669"/>
    <property type="project" value="InterPro"/>
</dbReference>
<dbReference type="GO" id="GO:0016020">
    <property type="term" value="C:membrane"/>
    <property type="evidence" value="ECO:0007669"/>
    <property type="project" value="UniProtKB-SubCell"/>
</dbReference>
<reference evidence="11 12" key="1">
    <citation type="submission" date="2019-07" db="EMBL/GenBank/DDBJ databases">
        <title>Whole genome shotgun sequence of Reyranella soli NBRC 108950.</title>
        <authorList>
            <person name="Hosoyama A."/>
            <person name="Uohara A."/>
            <person name="Ohji S."/>
            <person name="Ichikawa N."/>
        </authorList>
    </citation>
    <scope>NUCLEOTIDE SEQUENCE [LARGE SCALE GENOMIC DNA]</scope>
    <source>
        <strain evidence="11 12">NBRC 108950</strain>
    </source>
</reference>
<dbReference type="Pfam" id="PF04138">
    <property type="entry name" value="GtrA_DPMS_TM"/>
    <property type="match status" value="1"/>
</dbReference>
<feature type="domain" description="Glycosyltransferase 2-like" evidence="9">
    <location>
        <begin position="7"/>
        <end position="169"/>
    </location>
</feature>
<evidence type="ECO:0000313" key="11">
    <source>
        <dbReference type="EMBL" id="GEP54316.1"/>
    </source>
</evidence>
<keyword evidence="3" id="KW-0328">Glycosyltransferase</keyword>
<evidence type="ECO:0000256" key="7">
    <source>
        <dbReference type="ARBA" id="ARBA00023136"/>
    </source>
</evidence>
<proteinExistence type="inferred from homology"/>
<name>A0A512N5R1_9HYPH</name>
<evidence type="ECO:0000259" key="9">
    <source>
        <dbReference type="Pfam" id="PF00535"/>
    </source>
</evidence>
<evidence type="ECO:0000256" key="3">
    <source>
        <dbReference type="ARBA" id="ARBA00022676"/>
    </source>
</evidence>
<evidence type="ECO:0000259" key="10">
    <source>
        <dbReference type="Pfam" id="PF04138"/>
    </source>
</evidence>
<comment type="caution">
    <text evidence="11">The sequence shown here is derived from an EMBL/GenBank/DDBJ whole genome shotgun (WGS) entry which is preliminary data.</text>
</comment>
<dbReference type="InterPro" id="IPR039528">
    <property type="entry name" value="DPM1-like"/>
</dbReference>
<organism evidence="11 12">
    <name type="scientific">Reyranella soli</name>
    <dbReference type="NCBI Taxonomy" id="1230389"/>
    <lineage>
        <taxon>Bacteria</taxon>
        <taxon>Pseudomonadati</taxon>
        <taxon>Pseudomonadota</taxon>
        <taxon>Alphaproteobacteria</taxon>
        <taxon>Hyphomicrobiales</taxon>
        <taxon>Reyranellaceae</taxon>
        <taxon>Reyranella</taxon>
    </lineage>
</organism>
<keyword evidence="7 8" id="KW-0472">Membrane</keyword>
<dbReference type="InterPro" id="IPR007267">
    <property type="entry name" value="GtrA_DPMS_TM"/>
</dbReference>
<feature type="transmembrane region" description="Helical" evidence="8">
    <location>
        <begin position="332"/>
        <end position="351"/>
    </location>
</feature>
<keyword evidence="4" id="KW-0808">Transferase</keyword>
<accession>A0A512N5R1</accession>
<sequence length="367" mass="40656">MTVPQISVVVPTYNEAGNIAMTYDGLAQALAGRAWELVVVDDDSPDGTADAVRALARQHDNVRCIQRVQERGLASAVHWGVQAAHGEVIVVMDGDLQHEPALIPKMLEALQAGHDIVSGSRFLEGGAEKGLSQRRRRLSDWGNRLTNRFLGTTLSDPLTGFFATSRRLFLDSIPQMQADGFKVFFDLVYHNRHVTIRELPFEFQRRQHGESKLDLYVLWLLACDIASKLSRGMLPPRLISFVGVGLIGSIFHFTILYASMDLGAVFWLSQAIATVVAMVFNFTINNVLTYSDDRLRGATFYKGLLLYSLIASIGIVANVSTAQIAYLQLHGHTFIAATTGLVIDVIWRFVVSNRLIWGRSSVLGRAR</sequence>
<dbReference type="InterPro" id="IPR029044">
    <property type="entry name" value="Nucleotide-diphossugar_trans"/>
</dbReference>
<dbReference type="Gene3D" id="3.90.550.10">
    <property type="entry name" value="Spore Coat Polysaccharide Biosynthesis Protein SpsA, Chain A"/>
    <property type="match status" value="1"/>
</dbReference>
<feature type="transmembrane region" description="Helical" evidence="8">
    <location>
        <begin position="304"/>
        <end position="326"/>
    </location>
</feature>
<dbReference type="RefSeq" id="WP_170302908.1">
    <property type="nucleotide sequence ID" value="NZ_BKAJ01000030.1"/>
</dbReference>
<dbReference type="PANTHER" id="PTHR43398">
    <property type="entry name" value="DOLICHOL-PHOSPHATE MANNOSYLTRANSFERASE SUBUNIT 1"/>
    <property type="match status" value="1"/>
</dbReference>
<evidence type="ECO:0000256" key="4">
    <source>
        <dbReference type="ARBA" id="ARBA00022679"/>
    </source>
</evidence>
<keyword evidence="5 8" id="KW-0812">Transmembrane</keyword>
<feature type="transmembrane region" description="Helical" evidence="8">
    <location>
        <begin position="238"/>
        <end position="258"/>
    </location>
</feature>
<feature type="domain" description="GtrA/DPMS transmembrane" evidence="10">
    <location>
        <begin position="241"/>
        <end position="357"/>
    </location>
</feature>
<dbReference type="EMBL" id="BKAJ01000030">
    <property type="protein sequence ID" value="GEP54316.1"/>
    <property type="molecule type" value="Genomic_DNA"/>
</dbReference>
<evidence type="ECO:0000256" key="5">
    <source>
        <dbReference type="ARBA" id="ARBA00022692"/>
    </source>
</evidence>
<evidence type="ECO:0000256" key="8">
    <source>
        <dbReference type="SAM" id="Phobius"/>
    </source>
</evidence>
<keyword evidence="6 8" id="KW-1133">Transmembrane helix</keyword>
<keyword evidence="12" id="KW-1185">Reference proteome</keyword>
<dbReference type="SUPFAM" id="SSF53448">
    <property type="entry name" value="Nucleotide-diphospho-sugar transferases"/>
    <property type="match status" value="1"/>
</dbReference>
<dbReference type="AlphaFoldDB" id="A0A512N5R1"/>
<dbReference type="Proteomes" id="UP000321058">
    <property type="component" value="Unassembled WGS sequence"/>
</dbReference>
<comment type="similarity">
    <text evidence="2">Belongs to the glycosyltransferase 2 family.</text>
</comment>
<dbReference type="PANTHER" id="PTHR43398:SF1">
    <property type="entry name" value="DOLICHOL-PHOSPHATE MANNOSYLTRANSFERASE SUBUNIT 1"/>
    <property type="match status" value="1"/>
</dbReference>